<accession>A0AAX1UPJ6</accession>
<feature type="transmembrane region" description="Helical" evidence="12">
    <location>
        <begin position="273"/>
        <end position="291"/>
    </location>
</feature>
<dbReference type="PANTHER" id="PTHR32024">
    <property type="entry name" value="TRK SYSTEM POTASSIUM UPTAKE PROTEIN TRKG-RELATED"/>
    <property type="match status" value="1"/>
</dbReference>
<evidence type="ECO:0000256" key="8">
    <source>
        <dbReference type="ARBA" id="ARBA00023065"/>
    </source>
</evidence>
<proteinExistence type="inferred from homology"/>
<keyword evidence="10" id="KW-0997">Cell inner membrane</keyword>
<comment type="function">
    <text evidence="10">Low-affinity potassium transport system. Interacts with Trk system potassium uptake protein TrkA.</text>
</comment>
<gene>
    <name evidence="13" type="ORF">D1114_04455</name>
</gene>
<dbReference type="Pfam" id="PF02386">
    <property type="entry name" value="TrkH"/>
    <property type="match status" value="1"/>
</dbReference>
<evidence type="ECO:0000256" key="1">
    <source>
        <dbReference type="ARBA" id="ARBA00004651"/>
    </source>
</evidence>
<organism evidence="13 14">
    <name type="scientific">Cereibacter sphaeroides</name>
    <name type="common">Rhodobacter sphaeroides</name>
    <dbReference type="NCBI Taxonomy" id="1063"/>
    <lineage>
        <taxon>Bacteria</taxon>
        <taxon>Pseudomonadati</taxon>
        <taxon>Pseudomonadota</taxon>
        <taxon>Alphaproteobacteria</taxon>
        <taxon>Rhodobacterales</taxon>
        <taxon>Paracoccaceae</taxon>
        <taxon>Cereibacter</taxon>
    </lineage>
</organism>
<evidence type="ECO:0000256" key="2">
    <source>
        <dbReference type="ARBA" id="ARBA00022448"/>
    </source>
</evidence>
<feature type="transmembrane region" description="Helical" evidence="12">
    <location>
        <begin position="7"/>
        <end position="28"/>
    </location>
</feature>
<feature type="binding site" evidence="11">
    <location>
        <position position="113"/>
    </location>
    <ligand>
        <name>K(+)</name>
        <dbReference type="ChEBI" id="CHEBI:29103"/>
    </ligand>
</feature>
<keyword evidence="3 10" id="KW-1003">Cell membrane</keyword>
<feature type="transmembrane region" description="Helical" evidence="12">
    <location>
        <begin position="40"/>
        <end position="59"/>
    </location>
</feature>
<feature type="binding site" evidence="11">
    <location>
        <position position="431"/>
    </location>
    <ligand>
        <name>K(+)</name>
        <dbReference type="ChEBI" id="CHEBI:29103"/>
    </ligand>
</feature>
<keyword evidence="8 10" id="KW-0406">Ion transport</keyword>
<comment type="caution">
    <text evidence="13">The sequence shown here is derived from an EMBL/GenBank/DDBJ whole genome shotgun (WGS) entry which is preliminary data.</text>
</comment>
<feature type="transmembrane region" description="Helical" evidence="12">
    <location>
        <begin position="393"/>
        <end position="416"/>
    </location>
</feature>
<evidence type="ECO:0000256" key="6">
    <source>
        <dbReference type="ARBA" id="ARBA00022958"/>
    </source>
</evidence>
<keyword evidence="2 10" id="KW-0813">Transport</keyword>
<feature type="transmembrane region" description="Helical" evidence="12">
    <location>
        <begin position="71"/>
        <end position="92"/>
    </location>
</feature>
<keyword evidence="4 10" id="KW-0633">Potassium transport</keyword>
<evidence type="ECO:0000256" key="9">
    <source>
        <dbReference type="ARBA" id="ARBA00023136"/>
    </source>
</evidence>
<evidence type="ECO:0000256" key="12">
    <source>
        <dbReference type="SAM" id="Phobius"/>
    </source>
</evidence>
<keyword evidence="6 10" id="KW-0630">Potassium</keyword>
<dbReference type="GeneID" id="67445642"/>
<evidence type="ECO:0000256" key="10">
    <source>
        <dbReference type="PIRNR" id="PIRNR006247"/>
    </source>
</evidence>
<keyword evidence="5 12" id="KW-0812">Transmembrane</keyword>
<dbReference type="EMBL" id="QWGP01000003">
    <property type="protein sequence ID" value="RHZ97576.1"/>
    <property type="molecule type" value="Genomic_DNA"/>
</dbReference>
<dbReference type="AlphaFoldDB" id="A0AAX1UPJ6"/>
<keyword evidence="7 12" id="KW-1133">Transmembrane helix</keyword>
<evidence type="ECO:0000256" key="5">
    <source>
        <dbReference type="ARBA" id="ARBA00022692"/>
    </source>
</evidence>
<sequence>MLDLRPVGFIIGLLVVALGAAMLLPASVDLLLGNGNGPAILQAAMLTMFTGGAVALACANAPTKQLGIRQAFVLTAAIWFALPAFGSLPLILGEPDLTFTDAMFEAVSGITTTGSTVIVGLDHLPAGTNLWRGMLNWLGGLGIAFIAMIFLPVMRVGGMQFFRTEGFDTLGKVLPRATDIARALLGVYTGLTALCIATYLLIGMEPLDAVVNGVATIATGGFSPSDASFGKYPGAGEYAGTVFMILGAMPYIRFVQLVSGAPQAFFGDSQIRAMLRWMVYGVGIVTLWRVLTSDQGLEPAFREASFNLVSVFTGTGFFSGSFANWGGFGMVVAFCVGMIGGCSSSSSGALSVFRVQVVLTAIRVQIERIGMPDRMASVRYEGRRVEDDVMNALILYVTGYILAIGTLSVALTLTGVDPTSALFGVWTSIGNIGYGYGPLVARTGTFIDFPELAKWVLILAMLMGRLALLALVVLVLPRFWRQ</sequence>
<feature type="transmembrane region" description="Helical" evidence="12">
    <location>
        <begin position="311"/>
        <end position="336"/>
    </location>
</feature>
<feature type="transmembrane region" description="Helical" evidence="12">
    <location>
        <begin position="134"/>
        <end position="153"/>
    </location>
</feature>
<keyword evidence="11" id="KW-0479">Metal-binding</keyword>
<dbReference type="GO" id="GO:0005886">
    <property type="term" value="C:plasma membrane"/>
    <property type="evidence" value="ECO:0007669"/>
    <property type="project" value="UniProtKB-SubCell"/>
</dbReference>
<evidence type="ECO:0000313" key="13">
    <source>
        <dbReference type="EMBL" id="RHZ97576.1"/>
    </source>
</evidence>
<evidence type="ECO:0000256" key="11">
    <source>
        <dbReference type="PIRSR" id="PIRSR006247-1"/>
    </source>
</evidence>
<name>A0AAX1UPJ6_CERSP</name>
<dbReference type="GO" id="GO:0046872">
    <property type="term" value="F:metal ion binding"/>
    <property type="evidence" value="ECO:0007669"/>
    <property type="project" value="UniProtKB-KW"/>
</dbReference>
<comment type="similarity">
    <text evidence="10">Belongs to the TrkH potassium transport family.</text>
</comment>
<evidence type="ECO:0000256" key="7">
    <source>
        <dbReference type="ARBA" id="ARBA00022989"/>
    </source>
</evidence>
<dbReference type="RefSeq" id="WP_002722744.1">
    <property type="nucleotide sequence ID" value="NZ_CM125964.1"/>
</dbReference>
<feature type="transmembrane region" description="Helical" evidence="12">
    <location>
        <begin position="455"/>
        <end position="476"/>
    </location>
</feature>
<dbReference type="InterPro" id="IPR003445">
    <property type="entry name" value="Cat_transpt"/>
</dbReference>
<keyword evidence="9 10" id="KW-0472">Membrane</keyword>
<feature type="transmembrane region" description="Helical" evidence="12">
    <location>
        <begin position="180"/>
        <end position="202"/>
    </location>
</feature>
<dbReference type="Proteomes" id="UP000266305">
    <property type="component" value="Unassembled WGS sequence"/>
</dbReference>
<evidence type="ECO:0000256" key="3">
    <source>
        <dbReference type="ARBA" id="ARBA00022475"/>
    </source>
</evidence>
<evidence type="ECO:0000313" key="14">
    <source>
        <dbReference type="Proteomes" id="UP000266305"/>
    </source>
</evidence>
<feature type="binding site" evidence="11">
    <location>
        <position position="315"/>
    </location>
    <ligand>
        <name>K(+)</name>
        <dbReference type="ChEBI" id="CHEBI:29103"/>
    </ligand>
</feature>
<protein>
    <recommendedName>
        <fullName evidence="10">Trk system potassium uptake protein</fullName>
    </recommendedName>
</protein>
<feature type="binding site" evidence="11">
    <location>
        <position position="112"/>
    </location>
    <ligand>
        <name>K(+)</name>
        <dbReference type="ChEBI" id="CHEBI:29103"/>
    </ligand>
</feature>
<comment type="subcellular location">
    <subcellularLocation>
        <location evidence="10">Cell inner membrane</location>
        <topology evidence="10">Multi-pass membrane protein</topology>
    </subcellularLocation>
    <subcellularLocation>
        <location evidence="1">Cell membrane</location>
        <topology evidence="1">Multi-pass membrane protein</topology>
    </subcellularLocation>
</comment>
<feature type="binding site" evidence="11">
    <location>
        <position position="220"/>
    </location>
    <ligand>
        <name>K(+)</name>
        <dbReference type="ChEBI" id="CHEBI:29103"/>
    </ligand>
</feature>
<reference evidence="13 14" key="1">
    <citation type="submission" date="2018-08" db="EMBL/GenBank/DDBJ databases">
        <title>Draft genome sequence of Rhodobacter sphaeroides FY.</title>
        <authorList>
            <person name="Rayyan A."/>
            <person name="Meyer T.E."/>
            <person name="Kyndt J.A."/>
        </authorList>
    </citation>
    <scope>NUCLEOTIDE SEQUENCE [LARGE SCALE GENOMIC DNA]</scope>
    <source>
        <strain evidence="13 14">FY</strain>
    </source>
</reference>
<dbReference type="PIRSF" id="PIRSF006247">
    <property type="entry name" value="TrkH"/>
    <property type="match status" value="1"/>
</dbReference>
<dbReference type="GO" id="GO:0015379">
    <property type="term" value="F:potassium:chloride symporter activity"/>
    <property type="evidence" value="ECO:0007669"/>
    <property type="project" value="InterPro"/>
</dbReference>
<evidence type="ECO:0000256" key="4">
    <source>
        <dbReference type="ARBA" id="ARBA00022538"/>
    </source>
</evidence>
<feature type="transmembrane region" description="Helical" evidence="12">
    <location>
        <begin position="238"/>
        <end position="261"/>
    </location>
</feature>
<dbReference type="InterPro" id="IPR004772">
    <property type="entry name" value="TrkH"/>
</dbReference>
<dbReference type="PANTHER" id="PTHR32024:SF3">
    <property type="entry name" value="TRK SYSTEM POTASSIUM UPTAKE PROTEIN"/>
    <property type="match status" value="1"/>
</dbReference>